<dbReference type="Proteomes" id="UP000887116">
    <property type="component" value="Unassembled WGS sequence"/>
</dbReference>
<gene>
    <name evidence="1" type="ORF">TNCT_122021</name>
</gene>
<evidence type="ECO:0000313" key="1">
    <source>
        <dbReference type="EMBL" id="GFR27297.1"/>
    </source>
</evidence>
<comment type="caution">
    <text evidence="1">The sequence shown here is derived from an EMBL/GenBank/DDBJ whole genome shotgun (WGS) entry which is preliminary data.</text>
</comment>
<proteinExistence type="predicted"/>
<protein>
    <submittedName>
        <fullName evidence="1">Uncharacterized protein</fullName>
    </submittedName>
</protein>
<accession>A0A8X6M0B6</accession>
<name>A0A8X6M0B6_TRICU</name>
<keyword evidence="2" id="KW-1185">Reference proteome</keyword>
<organism evidence="1 2">
    <name type="scientific">Trichonephila clavata</name>
    <name type="common">Joro spider</name>
    <name type="synonym">Nephila clavata</name>
    <dbReference type="NCBI Taxonomy" id="2740835"/>
    <lineage>
        <taxon>Eukaryota</taxon>
        <taxon>Metazoa</taxon>
        <taxon>Ecdysozoa</taxon>
        <taxon>Arthropoda</taxon>
        <taxon>Chelicerata</taxon>
        <taxon>Arachnida</taxon>
        <taxon>Araneae</taxon>
        <taxon>Araneomorphae</taxon>
        <taxon>Entelegynae</taxon>
        <taxon>Araneoidea</taxon>
        <taxon>Nephilidae</taxon>
        <taxon>Trichonephila</taxon>
    </lineage>
</organism>
<dbReference type="EMBL" id="BMAO01028778">
    <property type="protein sequence ID" value="GFR27297.1"/>
    <property type="molecule type" value="Genomic_DNA"/>
</dbReference>
<dbReference type="AlphaFoldDB" id="A0A8X6M0B6"/>
<sequence length="97" mass="10984">MPIRFFFRVLWSVGGRPNVCRLFGNSNSHALCCMLNDQNPTAFTMLPIVTLRSARINSPTCCSVDFVAIKTGRLRRSSSTILEWTAKILHLIVHYLT</sequence>
<evidence type="ECO:0000313" key="2">
    <source>
        <dbReference type="Proteomes" id="UP000887116"/>
    </source>
</evidence>
<reference evidence="1" key="1">
    <citation type="submission" date="2020-07" db="EMBL/GenBank/DDBJ databases">
        <title>Multicomponent nature underlies the extraordinary mechanical properties of spider dragline silk.</title>
        <authorList>
            <person name="Kono N."/>
            <person name="Nakamura H."/>
            <person name="Mori M."/>
            <person name="Yoshida Y."/>
            <person name="Ohtoshi R."/>
            <person name="Malay A.D."/>
            <person name="Moran D.A.P."/>
            <person name="Tomita M."/>
            <person name="Numata K."/>
            <person name="Arakawa K."/>
        </authorList>
    </citation>
    <scope>NUCLEOTIDE SEQUENCE</scope>
</reference>